<dbReference type="PANTHER" id="PTHR43563:SF1">
    <property type="entry name" value="AMINE OXIDASE [FLAVIN-CONTAINING] B"/>
    <property type="match status" value="1"/>
</dbReference>
<dbReference type="AlphaFoldDB" id="A0AAW1BJM5"/>
<reference evidence="4 5" key="1">
    <citation type="journal article" date="2024" name="Proc. Natl. Acad. Sci. U.S.A.">
        <title>The genetic regulatory architecture and epigenomic basis for age-related changes in rattlesnake venom.</title>
        <authorList>
            <person name="Hogan M.P."/>
            <person name="Holding M.L."/>
            <person name="Nystrom G.S."/>
            <person name="Colston T.J."/>
            <person name="Bartlett D.A."/>
            <person name="Mason A.J."/>
            <person name="Ellsworth S.A."/>
            <person name="Rautsaw R.M."/>
            <person name="Lawrence K.C."/>
            <person name="Strickland J.L."/>
            <person name="He B."/>
            <person name="Fraser P."/>
            <person name="Margres M.J."/>
            <person name="Gilbert D.M."/>
            <person name="Gibbs H.L."/>
            <person name="Parkinson C.L."/>
            <person name="Rokyta D.R."/>
        </authorList>
    </citation>
    <scope>NUCLEOTIDE SEQUENCE [LARGE SCALE GENOMIC DNA]</scope>
    <source>
        <strain evidence="4">DRR0105</strain>
    </source>
</reference>
<accession>A0AAW1BJM5</accession>
<organism evidence="4 5">
    <name type="scientific">Crotalus adamanteus</name>
    <name type="common">Eastern diamondback rattlesnake</name>
    <dbReference type="NCBI Taxonomy" id="8729"/>
    <lineage>
        <taxon>Eukaryota</taxon>
        <taxon>Metazoa</taxon>
        <taxon>Chordata</taxon>
        <taxon>Craniata</taxon>
        <taxon>Vertebrata</taxon>
        <taxon>Euteleostomi</taxon>
        <taxon>Lepidosauria</taxon>
        <taxon>Squamata</taxon>
        <taxon>Bifurcata</taxon>
        <taxon>Unidentata</taxon>
        <taxon>Episquamata</taxon>
        <taxon>Toxicofera</taxon>
        <taxon>Serpentes</taxon>
        <taxon>Colubroidea</taxon>
        <taxon>Viperidae</taxon>
        <taxon>Crotalinae</taxon>
        <taxon>Crotalus</taxon>
    </lineage>
</organism>
<dbReference type="PANTHER" id="PTHR43563">
    <property type="entry name" value="AMINE OXIDASE"/>
    <property type="match status" value="1"/>
</dbReference>
<comment type="caution">
    <text evidence="4">The sequence shown here is derived from an EMBL/GenBank/DDBJ whole genome shotgun (WGS) entry which is preliminary data.</text>
</comment>
<gene>
    <name evidence="4" type="ORF">NXF25_010407</name>
</gene>
<dbReference type="EC" id="1.4.3.2" evidence="2"/>
<dbReference type="GO" id="GO:0001716">
    <property type="term" value="F:L-amino-acid oxidase activity"/>
    <property type="evidence" value="ECO:0007669"/>
    <property type="project" value="UniProtKB-EC"/>
</dbReference>
<evidence type="ECO:0000313" key="5">
    <source>
        <dbReference type="Proteomes" id="UP001474421"/>
    </source>
</evidence>
<dbReference type="InterPro" id="IPR050703">
    <property type="entry name" value="Flavin_MAO"/>
</dbReference>
<evidence type="ECO:0000256" key="3">
    <source>
        <dbReference type="ARBA" id="ARBA00023180"/>
    </source>
</evidence>
<dbReference type="InterPro" id="IPR036188">
    <property type="entry name" value="FAD/NAD-bd_sf"/>
</dbReference>
<dbReference type="Gene3D" id="3.50.50.60">
    <property type="entry name" value="FAD/NAD(P)-binding domain"/>
    <property type="match status" value="1"/>
</dbReference>
<evidence type="ECO:0000256" key="1">
    <source>
        <dbReference type="ARBA" id="ARBA00005465"/>
    </source>
</evidence>
<protein>
    <recommendedName>
        <fullName evidence="2">L-amino-acid oxidase</fullName>
        <ecNumber evidence="2">1.4.3.2</ecNumber>
    </recommendedName>
</protein>
<evidence type="ECO:0000256" key="2">
    <source>
        <dbReference type="ARBA" id="ARBA00012806"/>
    </source>
</evidence>
<comment type="similarity">
    <text evidence="1">Belongs to the flavin monoamine oxidase family. FIG1 subfamily.</text>
</comment>
<dbReference type="EMBL" id="JAOTOJ010000004">
    <property type="protein sequence ID" value="KAK9402051.1"/>
    <property type="molecule type" value="Genomic_DNA"/>
</dbReference>
<dbReference type="GO" id="GO:0005739">
    <property type="term" value="C:mitochondrion"/>
    <property type="evidence" value="ECO:0007669"/>
    <property type="project" value="TreeGrafter"/>
</dbReference>
<keyword evidence="3" id="KW-0325">Glycoprotein</keyword>
<dbReference type="GO" id="GO:0050660">
    <property type="term" value="F:flavin adenine dinucleotide binding"/>
    <property type="evidence" value="ECO:0007669"/>
    <property type="project" value="TreeGrafter"/>
</dbReference>
<name>A0AAW1BJM5_CROAD</name>
<dbReference type="Gene3D" id="1.10.405.10">
    <property type="entry name" value="Guanine Nucleotide Dissociation Inhibitor, domain 1"/>
    <property type="match status" value="1"/>
</dbReference>
<dbReference type="Proteomes" id="UP001474421">
    <property type="component" value="Unassembled WGS sequence"/>
</dbReference>
<keyword evidence="5" id="KW-1185">Reference proteome</keyword>
<dbReference type="Gene3D" id="3.90.660.10">
    <property type="match status" value="1"/>
</dbReference>
<sequence length="154" mass="17525">MCCCSAQVAIGESSALAVGRPELTAKLAQRHGRNGSRPRREHSYELRCDRGWRRHLRSVSFRGTFRRALPQQAENFSVKLDEGLRSMTQQVKYVDVGGSYVGPTENWILRLAKELGIEAYKVNIPAEAPWDAPNAKELDKISMKHFIDKHCWTK</sequence>
<proteinExistence type="inferred from homology"/>
<evidence type="ECO:0000313" key="4">
    <source>
        <dbReference type="EMBL" id="KAK9402051.1"/>
    </source>
</evidence>